<keyword evidence="2" id="KW-1015">Disulfide bond</keyword>
<dbReference type="InterPro" id="IPR013806">
    <property type="entry name" value="Kringle-like"/>
</dbReference>
<evidence type="ECO:0000313" key="7">
    <source>
        <dbReference type="Proteomes" id="UP001258017"/>
    </source>
</evidence>
<feature type="domain" description="Kringle" evidence="5">
    <location>
        <begin position="597"/>
        <end position="734"/>
    </location>
</feature>
<dbReference type="Proteomes" id="UP001258017">
    <property type="component" value="Unassembled WGS sequence"/>
</dbReference>
<dbReference type="SUPFAM" id="SSF57440">
    <property type="entry name" value="Kringle-like"/>
    <property type="match status" value="4"/>
</dbReference>
<dbReference type="PROSITE" id="PS00021">
    <property type="entry name" value="KRINGLE_1"/>
    <property type="match status" value="2"/>
</dbReference>
<keyword evidence="1 3" id="KW-0420">Kringle</keyword>
<dbReference type="SUPFAM" id="SSF48726">
    <property type="entry name" value="Immunoglobulin"/>
    <property type="match status" value="1"/>
</dbReference>
<proteinExistence type="predicted"/>
<keyword evidence="4" id="KW-0472">Membrane</keyword>
<evidence type="ECO:0000259" key="5">
    <source>
        <dbReference type="PROSITE" id="PS50070"/>
    </source>
</evidence>
<dbReference type="InterPro" id="IPR038178">
    <property type="entry name" value="Kringle_sf"/>
</dbReference>
<reference evidence="6" key="1">
    <citation type="submission" date="2021-08" db="EMBL/GenBank/DDBJ databases">
        <authorList>
            <person name="Misof B."/>
            <person name="Oliver O."/>
            <person name="Podsiadlowski L."/>
            <person name="Donath A."/>
            <person name="Peters R."/>
            <person name="Mayer C."/>
            <person name="Rust J."/>
            <person name="Gunkel S."/>
            <person name="Lesny P."/>
            <person name="Martin S."/>
            <person name="Oeyen J.P."/>
            <person name="Petersen M."/>
            <person name="Panagiotis P."/>
            <person name="Wilbrandt J."/>
            <person name="Tanja T."/>
        </authorList>
    </citation>
    <scope>NUCLEOTIDE SEQUENCE</scope>
    <source>
        <strain evidence="6">GBR_01_08_01A</strain>
        <tissue evidence="6">Thorax + abdomen</tissue>
    </source>
</reference>
<keyword evidence="4" id="KW-0812">Transmembrane</keyword>
<comment type="caution">
    <text evidence="6">The sequence shown here is derived from an EMBL/GenBank/DDBJ whole genome shotgun (WGS) entry which is preliminary data.</text>
</comment>
<feature type="domain" description="Kringle" evidence="5">
    <location>
        <begin position="12"/>
        <end position="90"/>
    </location>
</feature>
<reference evidence="6" key="2">
    <citation type="journal article" date="2023" name="Commun. Biol.">
        <title>Intrasexual cuticular hydrocarbon dimorphism in a wasp sheds light on hydrocarbon biosynthesis genes in Hymenoptera.</title>
        <authorList>
            <person name="Moris V.C."/>
            <person name="Podsiadlowski L."/>
            <person name="Martin S."/>
            <person name="Oeyen J.P."/>
            <person name="Donath A."/>
            <person name="Petersen M."/>
            <person name="Wilbrandt J."/>
            <person name="Misof B."/>
            <person name="Liedtke D."/>
            <person name="Thamm M."/>
            <person name="Scheiner R."/>
            <person name="Schmitt T."/>
            <person name="Niehuis O."/>
        </authorList>
    </citation>
    <scope>NUCLEOTIDE SEQUENCE</scope>
    <source>
        <strain evidence="6">GBR_01_08_01A</strain>
    </source>
</reference>
<dbReference type="Gene3D" id="2.20.100.10">
    <property type="entry name" value="Thrombospondin type-1 (TSP1) repeat"/>
    <property type="match status" value="1"/>
</dbReference>
<feature type="domain" description="Kringle" evidence="5">
    <location>
        <begin position="97"/>
        <end position="183"/>
    </location>
</feature>
<protein>
    <recommendedName>
        <fullName evidence="5">Kringle domain-containing protein</fullName>
    </recommendedName>
</protein>
<dbReference type="Pfam" id="PF00051">
    <property type="entry name" value="Kringle"/>
    <property type="match status" value="3"/>
</dbReference>
<dbReference type="CDD" id="cd00108">
    <property type="entry name" value="KR"/>
    <property type="match status" value="1"/>
</dbReference>
<dbReference type="PANTHER" id="PTHR24261:SF7">
    <property type="entry name" value="KRINGLE DOMAIN-CONTAINING PROTEIN"/>
    <property type="match status" value="1"/>
</dbReference>
<comment type="caution">
    <text evidence="3">Lacks conserved residue(s) required for the propagation of feature annotation.</text>
</comment>
<dbReference type="SMART" id="SM00130">
    <property type="entry name" value="KR"/>
    <property type="match status" value="3"/>
</dbReference>
<dbReference type="FunFam" id="2.20.100.10:FF:000001">
    <property type="entry name" value="semaphorin-5A isoform X1"/>
    <property type="match status" value="1"/>
</dbReference>
<dbReference type="PROSITE" id="PS50070">
    <property type="entry name" value="KRINGLE_2"/>
    <property type="match status" value="4"/>
</dbReference>
<dbReference type="EMBL" id="JAIFRP010000011">
    <property type="protein sequence ID" value="KAK2586758.1"/>
    <property type="molecule type" value="Genomic_DNA"/>
</dbReference>
<dbReference type="PANTHER" id="PTHR24261">
    <property type="entry name" value="PLASMINOGEN-RELATED"/>
    <property type="match status" value="1"/>
</dbReference>
<evidence type="ECO:0000313" key="6">
    <source>
        <dbReference type="EMBL" id="KAK2586758.1"/>
    </source>
</evidence>
<dbReference type="PROSITE" id="PS50092">
    <property type="entry name" value="TSP1"/>
    <property type="match status" value="1"/>
</dbReference>
<evidence type="ECO:0000256" key="3">
    <source>
        <dbReference type="PROSITE-ProRule" id="PRU00121"/>
    </source>
</evidence>
<dbReference type="InterPro" id="IPR036383">
    <property type="entry name" value="TSP1_rpt_sf"/>
</dbReference>
<dbReference type="InterPro" id="IPR050759">
    <property type="entry name" value="Serine_protease_kringle"/>
</dbReference>
<dbReference type="InterPro" id="IPR000001">
    <property type="entry name" value="Kringle"/>
</dbReference>
<dbReference type="SUPFAM" id="SSF82895">
    <property type="entry name" value="TSP-1 type 1 repeat"/>
    <property type="match status" value="1"/>
</dbReference>
<keyword evidence="4" id="KW-1133">Transmembrane helix</keyword>
<gene>
    <name evidence="6" type="ORF">KPH14_011787</name>
</gene>
<organism evidence="6 7">
    <name type="scientific">Odynerus spinipes</name>
    <dbReference type="NCBI Taxonomy" id="1348599"/>
    <lineage>
        <taxon>Eukaryota</taxon>
        <taxon>Metazoa</taxon>
        <taxon>Ecdysozoa</taxon>
        <taxon>Arthropoda</taxon>
        <taxon>Hexapoda</taxon>
        <taxon>Insecta</taxon>
        <taxon>Pterygota</taxon>
        <taxon>Neoptera</taxon>
        <taxon>Endopterygota</taxon>
        <taxon>Hymenoptera</taxon>
        <taxon>Apocrita</taxon>
        <taxon>Aculeata</taxon>
        <taxon>Vespoidea</taxon>
        <taxon>Vespidae</taxon>
        <taxon>Eumeninae</taxon>
        <taxon>Odynerus</taxon>
    </lineage>
</organism>
<sequence length="1382" mass="158256">MDSSECKLTQLGTEYRGSRMITSSNIRCQSWQAEQPLHKINSNITDADFPEKSMRAAKNYCRNPTRDLRGPWCYTLDPTLIDDECNVPLCNLGDCRISGIGAEYAGNRKISSSGRKCRSWVERYKISDGKTPKFVNKNFPDASVKKANRFCRNPDDDIGGPWCYVNDETYETIEKEYCDISFCDDRDCLVYVRNALRYSTLTALNTTYGSMKVWIKLWNPNDERNGQIRILLSLLPVPTFASKIAQDWNAGVEIVLSNSGSGQMYPNTDMDDFENTPGILLGTKWTGIWITWAGGFISVGVQNTSKPLFIGEYKKKHTISSLYPDTLLYYGIMGTNVLWSTEFCQNYCETHTTVGIEFTRVWPMQKTNNTYDIHFHVRANRNVAVQMYQNPANSYPSFTIIIDNVTSLIYQKTEHSMKQYLKQVSSKGLLNFWIWKKFTISVLGPHLRLFSQQTYGDEEFLYVNHDLFNTLRWFSIGTEYNVAHWTLFCIPDETHSVEDPWPPNCISDPTDYAYEGSQWTSANEIPCIPWVSEEVSEEEKVDDKFVDGSALKALNKCRNPSHNSEGPYCYIMTDQAGLSILKQYCPIRNCRSSECRMAGTANDYIGTLSKTRSGRTCAKWISDYDLVEINEINVTDAPEPTTRKQLLIQLPKRPLTQQDILMKLSPRKKPPKPLKLAKPIHSVDRTYFNDSLYPEHSARNASNYCRDPSRNIAGTWCFTTDLLVPQDLCDVKDCEKPEECTFLVKGHGIGRRLYVFPEYRSEGLHFSLKVWEPDQLDSVTFVFTSDDDFKSRYILKIGALDNEKVLLYYESENQAINLVKKKSLPHLLYSGKWCDFVIRIPRGSISVYYEGAPNPVFEWEHPEPSKAFLPVYYYYNSEQGHAMGVAFDCNSRCQIEKTETDQHTRILPLSIWSKQKISNTNSLMLMIRAKGVITLPLFLLPATSRYYSLSLGEFGQWIFFKETNYPNVKIFHKKAVSSPLFTINSWTNITIKWFNNIIDLLHNDTLVFHYEHSKPLLFYFFSLVVDVGGWATWSANCIPTDIDGPAIDGGWSEWGPWSCSASCDGGVGTRTRLCNSPEPNIRGEPCIGPSSMTGQCNMIKCGDITEDTVTLVRKKIIRNCTSLVIKEYKSVVITSDHDVIQLISNVSIDAEIQWSHNGIFIQQSTRVKIKDFDIIINKAFLNDSGVYTITLHRVDGTYLILKVVTLAVIPSRESITIRETLPLSVICHCLTLGYVYSDLKISWMINEKIWKDYGITLPVAINIDYIPVINKSHEGMWRCIVEQSDLDFKWITNIIFIKVLGPPNWRTYLMEDKLTSPIFGWMPSEEFVAVSALIIFFLLTGCIIIGSILLIRFQENKKIKIQTRKKVNRNRYKQLPSKSNLE</sequence>
<dbReference type="InterPro" id="IPR018056">
    <property type="entry name" value="Kringle_CS"/>
</dbReference>
<accession>A0AAD9VTS5</accession>
<evidence type="ECO:0000256" key="4">
    <source>
        <dbReference type="SAM" id="Phobius"/>
    </source>
</evidence>
<dbReference type="InterPro" id="IPR000884">
    <property type="entry name" value="TSP1_rpt"/>
</dbReference>
<feature type="transmembrane region" description="Helical" evidence="4">
    <location>
        <begin position="1327"/>
        <end position="1351"/>
    </location>
</feature>
<evidence type="ECO:0000256" key="2">
    <source>
        <dbReference type="ARBA" id="ARBA00023157"/>
    </source>
</evidence>
<name>A0AAD9VTS5_9HYME</name>
<dbReference type="Pfam" id="PF12248">
    <property type="entry name" value="Methyltransf_FA"/>
    <property type="match status" value="1"/>
</dbReference>
<keyword evidence="7" id="KW-1185">Reference proteome</keyword>
<dbReference type="Gene3D" id="2.40.20.10">
    <property type="entry name" value="Plasminogen Kringle 4"/>
    <property type="match status" value="4"/>
</dbReference>
<dbReference type="InterPro" id="IPR022041">
    <property type="entry name" value="Methyltransf_FA"/>
</dbReference>
<dbReference type="InterPro" id="IPR036179">
    <property type="entry name" value="Ig-like_dom_sf"/>
</dbReference>
<dbReference type="Pfam" id="PF00090">
    <property type="entry name" value="TSP_1"/>
    <property type="match status" value="1"/>
</dbReference>
<evidence type="ECO:0000256" key="1">
    <source>
        <dbReference type="ARBA" id="ARBA00022572"/>
    </source>
</evidence>
<dbReference type="SMART" id="SM00209">
    <property type="entry name" value="TSP1"/>
    <property type="match status" value="1"/>
</dbReference>
<feature type="domain" description="Kringle" evidence="5">
    <location>
        <begin position="514"/>
        <end position="590"/>
    </location>
</feature>